<dbReference type="AlphaFoldDB" id="A0AAW1VVH1"/>
<evidence type="ECO:0000313" key="1">
    <source>
        <dbReference type="EMBL" id="KAK9911474.1"/>
    </source>
</evidence>
<gene>
    <name evidence="1" type="ORF">M0R45_035382</name>
</gene>
<organism evidence="1 2">
    <name type="scientific">Rubus argutus</name>
    <name type="common">Southern blackberry</name>
    <dbReference type="NCBI Taxonomy" id="59490"/>
    <lineage>
        <taxon>Eukaryota</taxon>
        <taxon>Viridiplantae</taxon>
        <taxon>Streptophyta</taxon>
        <taxon>Embryophyta</taxon>
        <taxon>Tracheophyta</taxon>
        <taxon>Spermatophyta</taxon>
        <taxon>Magnoliopsida</taxon>
        <taxon>eudicotyledons</taxon>
        <taxon>Gunneridae</taxon>
        <taxon>Pentapetalae</taxon>
        <taxon>rosids</taxon>
        <taxon>fabids</taxon>
        <taxon>Rosales</taxon>
        <taxon>Rosaceae</taxon>
        <taxon>Rosoideae</taxon>
        <taxon>Rosoideae incertae sedis</taxon>
        <taxon>Rubus</taxon>
    </lineage>
</organism>
<dbReference type="Proteomes" id="UP001457282">
    <property type="component" value="Unassembled WGS sequence"/>
</dbReference>
<reference evidence="1 2" key="1">
    <citation type="journal article" date="2023" name="G3 (Bethesda)">
        <title>A chromosome-length genome assembly and annotation of blackberry (Rubus argutus, cv. 'Hillquist').</title>
        <authorList>
            <person name="Bruna T."/>
            <person name="Aryal R."/>
            <person name="Dudchenko O."/>
            <person name="Sargent D.J."/>
            <person name="Mead D."/>
            <person name="Buti M."/>
            <person name="Cavallini A."/>
            <person name="Hytonen T."/>
            <person name="Andres J."/>
            <person name="Pham M."/>
            <person name="Weisz D."/>
            <person name="Mascagni F."/>
            <person name="Usai G."/>
            <person name="Natali L."/>
            <person name="Bassil N."/>
            <person name="Fernandez G.E."/>
            <person name="Lomsadze A."/>
            <person name="Armour M."/>
            <person name="Olukolu B."/>
            <person name="Poorten T."/>
            <person name="Britton C."/>
            <person name="Davik J."/>
            <person name="Ashrafi H."/>
            <person name="Aiden E.L."/>
            <person name="Borodovsky M."/>
            <person name="Worthington M."/>
        </authorList>
    </citation>
    <scope>NUCLEOTIDE SEQUENCE [LARGE SCALE GENOMIC DNA]</scope>
    <source>
        <strain evidence="1">PI 553951</strain>
    </source>
</reference>
<evidence type="ECO:0000313" key="2">
    <source>
        <dbReference type="Proteomes" id="UP001457282"/>
    </source>
</evidence>
<protein>
    <submittedName>
        <fullName evidence="1">Uncharacterized protein</fullName>
    </submittedName>
</protein>
<sequence>MPLLFNHSSSNLVSVVVHDPVIWDCGPTFLILLHRVINVRHLFIKSSTELVSKLIAESSMSSVTTGTLFKSTRSSATANRSFCAFSCCVQGLSQGQRHGWDLGDRVLIFISQVRLEL</sequence>
<keyword evidence="2" id="KW-1185">Reference proteome</keyword>
<dbReference type="EMBL" id="JBEDUW010000007">
    <property type="protein sequence ID" value="KAK9911474.1"/>
    <property type="molecule type" value="Genomic_DNA"/>
</dbReference>
<proteinExistence type="predicted"/>
<name>A0AAW1VVH1_RUBAR</name>
<accession>A0AAW1VVH1</accession>
<comment type="caution">
    <text evidence="1">The sequence shown here is derived from an EMBL/GenBank/DDBJ whole genome shotgun (WGS) entry which is preliminary data.</text>
</comment>